<comment type="similarity">
    <text evidence="12">Belongs to the tetrahydrofolate dehydrogenase/cyclohydrolase family.</text>
</comment>
<comment type="catalytic activity">
    <reaction evidence="12">
        <text>(6R)-5,10-methylene-5,6,7,8-tetrahydrofolate + NADP(+) = (6R)-5,10-methenyltetrahydrofolate + NADPH</text>
        <dbReference type="Rhea" id="RHEA:22812"/>
        <dbReference type="ChEBI" id="CHEBI:15636"/>
        <dbReference type="ChEBI" id="CHEBI:57455"/>
        <dbReference type="ChEBI" id="CHEBI:57783"/>
        <dbReference type="ChEBI" id="CHEBI:58349"/>
        <dbReference type="EC" id="1.5.1.5"/>
    </reaction>
</comment>
<dbReference type="PRINTS" id="PR00085">
    <property type="entry name" value="THFDHDRGNASE"/>
</dbReference>
<dbReference type="Proteomes" id="UP000051497">
    <property type="component" value="Unassembled WGS sequence"/>
</dbReference>
<dbReference type="InterPro" id="IPR020631">
    <property type="entry name" value="THF_DH/CycHdrlase_NAD-bd_dom"/>
</dbReference>
<evidence type="ECO:0000256" key="6">
    <source>
        <dbReference type="ARBA" id="ARBA00022801"/>
    </source>
</evidence>
<keyword evidence="6 12" id="KW-0378">Hydrolase</keyword>
<dbReference type="STRING" id="295108.HT99x_02524"/>
<dbReference type="GO" id="GO:0004477">
    <property type="term" value="F:methenyltetrahydrofolate cyclohydrolase activity"/>
    <property type="evidence" value="ECO:0007669"/>
    <property type="project" value="UniProtKB-UniRule"/>
</dbReference>
<reference evidence="16" key="2">
    <citation type="journal article" date="2016" name="Genome Announc.">
        <title>Draft Genome Sequences of Two Novel Amoeba-Resistant Intranuclear Bacteria, 'Candidatus Berkiella cookevillensis' and 'Candidatus Berkiella aquae'.</title>
        <authorList>
            <person name="Mehari Y.T."/>
            <person name="Arivett B.A."/>
            <person name="Farone A.L."/>
            <person name="Gunderson J.H."/>
            <person name="Farone M.B."/>
        </authorList>
    </citation>
    <scope>NUCLEOTIDE SEQUENCE</scope>
    <source>
        <strain evidence="16">HT99</strain>
    </source>
</reference>
<comment type="subunit">
    <text evidence="2 12">Homodimer.</text>
</comment>
<dbReference type="PANTHER" id="PTHR48099">
    <property type="entry name" value="C-1-TETRAHYDROFOLATE SYNTHASE, CYTOPLASMIC-RELATED"/>
    <property type="match status" value="1"/>
</dbReference>
<evidence type="ECO:0000256" key="9">
    <source>
        <dbReference type="ARBA" id="ARBA00023102"/>
    </source>
</evidence>
<dbReference type="GO" id="GO:0006164">
    <property type="term" value="P:purine nucleotide biosynthetic process"/>
    <property type="evidence" value="ECO:0007669"/>
    <property type="project" value="UniProtKB-KW"/>
</dbReference>
<evidence type="ECO:0000313" key="16">
    <source>
        <dbReference type="EMBL" id="MCS5711729.1"/>
    </source>
</evidence>
<evidence type="ECO:0000259" key="13">
    <source>
        <dbReference type="Pfam" id="PF00763"/>
    </source>
</evidence>
<dbReference type="Gene3D" id="3.40.50.720">
    <property type="entry name" value="NAD(P)-binding Rossmann-like Domain"/>
    <property type="match status" value="1"/>
</dbReference>
<evidence type="ECO:0000256" key="10">
    <source>
        <dbReference type="ARBA" id="ARBA00023167"/>
    </source>
</evidence>
<comment type="function">
    <text evidence="12">Catalyzes the oxidation of 5,10-methylenetetrahydrofolate to 5,10-methenyltetrahydrofolate and then the hydrolysis of 5,10-methenyltetrahydrofolate to 10-formyltetrahydrofolate.</text>
</comment>
<dbReference type="GO" id="GO:0000105">
    <property type="term" value="P:L-histidine biosynthetic process"/>
    <property type="evidence" value="ECO:0007669"/>
    <property type="project" value="UniProtKB-KW"/>
</dbReference>
<dbReference type="GO" id="GO:0035999">
    <property type="term" value="P:tetrahydrofolate interconversion"/>
    <property type="evidence" value="ECO:0007669"/>
    <property type="project" value="UniProtKB-UniRule"/>
</dbReference>
<keyword evidence="8 12" id="KW-0560">Oxidoreductase</keyword>
<dbReference type="EC" id="3.5.4.9" evidence="12"/>
<dbReference type="UniPathway" id="UPA00193"/>
<evidence type="ECO:0000256" key="2">
    <source>
        <dbReference type="ARBA" id="ARBA00011738"/>
    </source>
</evidence>
<evidence type="ECO:0000313" key="15">
    <source>
        <dbReference type="EMBL" id="KRG20421.1"/>
    </source>
</evidence>
<keyword evidence="7 12" id="KW-0521">NADP</keyword>
<evidence type="ECO:0000256" key="12">
    <source>
        <dbReference type="HAMAP-Rule" id="MF_01576"/>
    </source>
</evidence>
<feature type="binding site" evidence="12">
    <location>
        <position position="232"/>
    </location>
    <ligand>
        <name>NADP(+)</name>
        <dbReference type="ChEBI" id="CHEBI:58349"/>
    </ligand>
</feature>
<keyword evidence="10 12" id="KW-0486">Methionine biosynthesis</keyword>
<dbReference type="Pfam" id="PF00763">
    <property type="entry name" value="THF_DHG_CYH"/>
    <property type="match status" value="1"/>
</dbReference>
<evidence type="ECO:0000256" key="1">
    <source>
        <dbReference type="ARBA" id="ARBA00004777"/>
    </source>
</evidence>
<dbReference type="InterPro" id="IPR000672">
    <property type="entry name" value="THF_DH/CycHdrlase"/>
</dbReference>
<feature type="binding site" evidence="12">
    <location>
        <begin position="166"/>
        <end position="168"/>
    </location>
    <ligand>
        <name>NADP(+)</name>
        <dbReference type="ChEBI" id="CHEBI:58349"/>
    </ligand>
</feature>
<evidence type="ECO:0000313" key="17">
    <source>
        <dbReference type="Proteomes" id="UP000051497"/>
    </source>
</evidence>
<protein>
    <recommendedName>
        <fullName evidence="12">Bifunctional protein FolD</fullName>
    </recommendedName>
    <domain>
        <recommendedName>
            <fullName evidence="12">Methylenetetrahydrofolate dehydrogenase</fullName>
            <ecNumber evidence="12">1.5.1.5</ecNumber>
        </recommendedName>
    </domain>
    <domain>
        <recommendedName>
            <fullName evidence="12">Methenyltetrahydrofolate cyclohydrolase</fullName>
            <ecNumber evidence="12">3.5.4.9</ecNumber>
        </recommendedName>
    </domain>
</protein>
<keyword evidence="4 12" id="KW-0028">Amino-acid biosynthesis</keyword>
<evidence type="ECO:0000256" key="8">
    <source>
        <dbReference type="ARBA" id="ARBA00023002"/>
    </source>
</evidence>
<dbReference type="InterPro" id="IPR020867">
    <property type="entry name" value="THF_DH/CycHdrlase_CS"/>
</dbReference>
<evidence type="ECO:0000256" key="5">
    <source>
        <dbReference type="ARBA" id="ARBA00022755"/>
    </source>
</evidence>
<evidence type="ECO:0000256" key="11">
    <source>
        <dbReference type="ARBA" id="ARBA00023268"/>
    </source>
</evidence>
<dbReference type="Pfam" id="PF02882">
    <property type="entry name" value="THF_DHG_CYH_C"/>
    <property type="match status" value="1"/>
</dbReference>
<dbReference type="SUPFAM" id="SSF53223">
    <property type="entry name" value="Aminoacid dehydrogenase-like, N-terminal domain"/>
    <property type="match status" value="1"/>
</dbReference>
<dbReference type="NCBIfam" id="NF010783">
    <property type="entry name" value="PRK14186.1"/>
    <property type="match status" value="1"/>
</dbReference>
<comment type="catalytic activity">
    <reaction evidence="12">
        <text>(6R)-5,10-methenyltetrahydrofolate + H2O = (6R)-10-formyltetrahydrofolate + H(+)</text>
        <dbReference type="Rhea" id="RHEA:23700"/>
        <dbReference type="ChEBI" id="CHEBI:15377"/>
        <dbReference type="ChEBI" id="CHEBI:15378"/>
        <dbReference type="ChEBI" id="CHEBI:57455"/>
        <dbReference type="ChEBI" id="CHEBI:195366"/>
        <dbReference type="EC" id="3.5.4.9"/>
    </reaction>
</comment>
<dbReference type="PANTHER" id="PTHR48099:SF5">
    <property type="entry name" value="C-1-TETRAHYDROFOLATE SYNTHASE, CYTOPLASMIC"/>
    <property type="match status" value="1"/>
</dbReference>
<gene>
    <name evidence="12 15" type="primary">folD</name>
    <name evidence="16" type="ORF">HT99x_009835</name>
    <name evidence="15" type="ORF">HT99x_02524</name>
</gene>
<comment type="pathway">
    <text evidence="1 12">One-carbon metabolism; tetrahydrofolate interconversion.</text>
</comment>
<dbReference type="Gene3D" id="3.40.50.10860">
    <property type="entry name" value="Leucine Dehydrogenase, chain A, domain 1"/>
    <property type="match status" value="1"/>
</dbReference>
<dbReference type="HAMAP" id="MF_01576">
    <property type="entry name" value="THF_DHG_CYH"/>
    <property type="match status" value="1"/>
</dbReference>
<reference evidence="16" key="3">
    <citation type="submission" date="2021-06" db="EMBL/GenBank/DDBJ databases">
        <title>Genomic Description and Analysis of Intracellular Bacteria, Candidatus Berkiella cookevillensis and Candidatus Berkiella aquae.</title>
        <authorList>
            <person name="Kidane D.T."/>
            <person name="Mehari Y.T."/>
            <person name="Rice F.C."/>
            <person name="Arivett B.A."/>
            <person name="Farone A.L."/>
            <person name="Berk S.G."/>
            <person name="Farone M.B."/>
        </authorList>
    </citation>
    <scope>NUCLEOTIDE SEQUENCE</scope>
    <source>
        <strain evidence="16">HT99</strain>
    </source>
</reference>
<comment type="caution">
    <text evidence="15">The sequence shown here is derived from an EMBL/GenBank/DDBJ whole genome shotgun (WGS) entry which is preliminary data.</text>
</comment>
<sequence length="284" mass="30261">MTAKIIDGKAIAQLEQEKIAATVAKMQTNGQRPPGLAVILVGQDPASQLYVERKRHACQAVGFYSEAFDFPSDISADVLLQKIDELNASEKIDGILVQLPLPSHIPSEQVLERIAPHKDVDGFHAYNMGKLVQGQPGLRPCTPHGVMTLIAHTGIELNGCEACIVGASRIVGRPMAIELLNAGATVTICHRFTKDLQSHLATADLVVVGIGQPQFIQGEWMKKGAVIIDVGTNRLPNGKLVGDVDYDSASKIASWITPVPGGVGPMTVATLLSNTLLAAQLAQR</sequence>
<dbReference type="InterPro" id="IPR020630">
    <property type="entry name" value="THF_DH/CycHdrlase_cat_dom"/>
</dbReference>
<name>A0A0Q9YIC6_9GAMM</name>
<evidence type="ECO:0000259" key="14">
    <source>
        <dbReference type="Pfam" id="PF02882"/>
    </source>
</evidence>
<evidence type="ECO:0000256" key="4">
    <source>
        <dbReference type="ARBA" id="ARBA00022605"/>
    </source>
</evidence>
<dbReference type="PROSITE" id="PS00767">
    <property type="entry name" value="THF_DHG_CYH_2"/>
    <property type="match status" value="1"/>
</dbReference>
<evidence type="ECO:0000256" key="3">
    <source>
        <dbReference type="ARBA" id="ARBA00022563"/>
    </source>
</evidence>
<proteinExistence type="inferred from homology"/>
<keyword evidence="11 12" id="KW-0511">Multifunctional enzyme</keyword>
<accession>A0A0Q9YIC6</accession>
<dbReference type="RefSeq" id="WP_075067130.1">
    <property type="nucleotide sequence ID" value="NZ_LKAJ02000001.1"/>
</dbReference>
<dbReference type="InterPro" id="IPR046346">
    <property type="entry name" value="Aminoacid_DH-like_N_sf"/>
</dbReference>
<feature type="domain" description="Tetrahydrofolate dehydrogenase/cyclohydrolase NAD(P)-binding" evidence="14">
    <location>
        <begin position="140"/>
        <end position="280"/>
    </location>
</feature>
<dbReference type="EC" id="1.5.1.5" evidence="12"/>
<evidence type="ECO:0000256" key="7">
    <source>
        <dbReference type="ARBA" id="ARBA00022857"/>
    </source>
</evidence>
<keyword evidence="9 12" id="KW-0368">Histidine biosynthesis</keyword>
<dbReference type="GO" id="GO:0005829">
    <property type="term" value="C:cytosol"/>
    <property type="evidence" value="ECO:0007669"/>
    <property type="project" value="TreeGrafter"/>
</dbReference>
<dbReference type="FunFam" id="3.40.50.10860:FF:000005">
    <property type="entry name" value="C-1-tetrahydrofolate synthase, cytoplasmic, putative"/>
    <property type="match status" value="1"/>
</dbReference>
<dbReference type="InterPro" id="IPR036291">
    <property type="entry name" value="NAD(P)-bd_dom_sf"/>
</dbReference>
<dbReference type="NCBIfam" id="NF008058">
    <property type="entry name" value="PRK10792.1"/>
    <property type="match status" value="1"/>
</dbReference>
<dbReference type="SUPFAM" id="SSF51735">
    <property type="entry name" value="NAD(P)-binding Rossmann-fold domains"/>
    <property type="match status" value="1"/>
</dbReference>
<organism evidence="15">
    <name type="scientific">Candidatus Berkiella aquae</name>
    <dbReference type="NCBI Taxonomy" id="295108"/>
    <lineage>
        <taxon>Bacteria</taxon>
        <taxon>Pseudomonadati</taxon>
        <taxon>Pseudomonadota</taxon>
        <taxon>Gammaproteobacteria</taxon>
        <taxon>Candidatus Berkiellales</taxon>
        <taxon>Candidatus Berkiellaceae</taxon>
        <taxon>Candidatus Berkiella</taxon>
    </lineage>
</organism>
<dbReference type="EMBL" id="LKAJ01000012">
    <property type="protein sequence ID" value="KRG20421.1"/>
    <property type="molecule type" value="Genomic_DNA"/>
</dbReference>
<keyword evidence="3 12" id="KW-0554">One-carbon metabolism</keyword>
<dbReference type="OrthoDB" id="9803580at2"/>
<feature type="domain" description="Tetrahydrofolate dehydrogenase/cyclohydrolase catalytic" evidence="13">
    <location>
        <begin position="6"/>
        <end position="121"/>
    </location>
</feature>
<dbReference type="EMBL" id="LKAJ02000001">
    <property type="protein sequence ID" value="MCS5711729.1"/>
    <property type="molecule type" value="Genomic_DNA"/>
</dbReference>
<dbReference type="AlphaFoldDB" id="A0A0Q9YIC6"/>
<reference evidence="15" key="1">
    <citation type="submission" date="2015-09" db="EMBL/GenBank/DDBJ databases">
        <title>Draft Genome Sequences of Two Novel Amoeba-resistant Intranuclear Bacteria, Candidatus Berkiella cookevillensis and Candidatus Berkiella aquae.</title>
        <authorList>
            <person name="Mehari Y.T."/>
            <person name="Arivett B.A."/>
            <person name="Farone A.L."/>
            <person name="Gunderson J.H."/>
            <person name="Farone M.B."/>
        </authorList>
    </citation>
    <scope>NUCLEOTIDE SEQUENCE [LARGE SCALE GENOMIC DNA]</scope>
    <source>
        <strain evidence="15">HT99</strain>
    </source>
</reference>
<keyword evidence="5 12" id="KW-0658">Purine biosynthesis</keyword>
<dbReference type="CDD" id="cd01080">
    <property type="entry name" value="NAD_bind_m-THF_DH_Cyclohyd"/>
    <property type="match status" value="1"/>
</dbReference>
<dbReference type="PATRIC" id="fig|1590043.3.peg.2565"/>
<dbReference type="FunFam" id="3.40.50.720:FF:000006">
    <property type="entry name" value="Bifunctional protein FolD"/>
    <property type="match status" value="1"/>
</dbReference>
<dbReference type="GO" id="GO:0004488">
    <property type="term" value="F:methylenetetrahydrofolate dehydrogenase (NADP+) activity"/>
    <property type="evidence" value="ECO:0007669"/>
    <property type="project" value="UniProtKB-UniRule"/>
</dbReference>
<keyword evidence="17" id="KW-1185">Reference proteome</keyword>
<dbReference type="GO" id="GO:0009086">
    <property type="term" value="P:methionine biosynthetic process"/>
    <property type="evidence" value="ECO:0007669"/>
    <property type="project" value="UniProtKB-KW"/>
</dbReference>
<comment type="caution">
    <text evidence="12">Lacks conserved residue(s) required for the propagation of feature annotation.</text>
</comment>